<evidence type="ECO:0000313" key="4">
    <source>
        <dbReference type="Proteomes" id="UP000296469"/>
    </source>
</evidence>
<feature type="transmembrane region" description="Helical" evidence="1">
    <location>
        <begin position="227"/>
        <end position="249"/>
    </location>
</feature>
<keyword evidence="1" id="KW-0472">Membrane</keyword>
<dbReference type="OrthoDB" id="4772204at2"/>
<keyword evidence="3" id="KW-0645">Protease</keyword>
<feature type="domain" description="CAAX prenyl protease 2/Lysostaphin resistance protein A-like" evidence="2">
    <location>
        <begin position="116"/>
        <end position="208"/>
    </location>
</feature>
<reference evidence="3 4" key="1">
    <citation type="submission" date="2019-04" db="EMBL/GenBank/DDBJ databases">
        <title>Isolation and identification of Cellulomonas shaoxiangyii sp. Nov. isolated from feces of the Tibetan antelopes (Pantholops hodgsonii) in the Qinghai-Tibet plateau of China.</title>
        <authorList>
            <person name="Tian Z."/>
        </authorList>
    </citation>
    <scope>NUCLEOTIDE SEQUENCE [LARGE SCALE GENOMIC DNA]</scope>
    <source>
        <strain evidence="3 4">Z28</strain>
    </source>
</reference>
<dbReference type="GO" id="GO:0008237">
    <property type="term" value="F:metallopeptidase activity"/>
    <property type="evidence" value="ECO:0007669"/>
    <property type="project" value="UniProtKB-KW"/>
</dbReference>
<proteinExistence type="predicted"/>
<sequence>MTTTPPRRPARLPWAVLAGVVVGWLVVSWLVGVYMGVLRATPGLPDVRTVRADLVAPHLAGLIAVVVATALWGRWRDVWREPRDVHPLWWAVPVAVLVGAVVTTDVDALRTAPPGLVSALAVGCALAALDTELVLRGVCLVALRDRWPEPAAAVGTVLLSGAVEVLTGPGTPATRAVVGVATGVVLYVARRVGGGLAVPVLLHAAVDLALWSHAVGDAAGAQPGTRVQVLGLAVLAVAAVAGARLGGMLRPPAGLRRRRT</sequence>
<name>A0A4P7SGQ0_9CELL</name>
<evidence type="ECO:0000313" key="3">
    <source>
        <dbReference type="EMBL" id="QCB93339.1"/>
    </source>
</evidence>
<evidence type="ECO:0000259" key="2">
    <source>
        <dbReference type="Pfam" id="PF02517"/>
    </source>
</evidence>
<protein>
    <submittedName>
        <fullName evidence="3">CPBP family intramembrane metalloprotease</fullName>
    </submittedName>
</protein>
<dbReference type="RefSeq" id="WP_135973062.1">
    <property type="nucleotide sequence ID" value="NZ_CP039291.1"/>
</dbReference>
<feature type="transmembrane region" description="Helical" evidence="1">
    <location>
        <begin position="196"/>
        <end position="215"/>
    </location>
</feature>
<keyword evidence="1" id="KW-0812">Transmembrane</keyword>
<gene>
    <name evidence="3" type="ORF">E5225_07010</name>
</gene>
<keyword evidence="3" id="KW-0378">Hydrolase</keyword>
<dbReference type="EMBL" id="CP039291">
    <property type="protein sequence ID" value="QCB93339.1"/>
    <property type="molecule type" value="Genomic_DNA"/>
</dbReference>
<dbReference type="Pfam" id="PF02517">
    <property type="entry name" value="Rce1-like"/>
    <property type="match status" value="1"/>
</dbReference>
<keyword evidence="3" id="KW-0482">Metalloprotease</keyword>
<dbReference type="KEGG" id="celz:E5225_07010"/>
<dbReference type="GO" id="GO:0004175">
    <property type="term" value="F:endopeptidase activity"/>
    <property type="evidence" value="ECO:0007669"/>
    <property type="project" value="UniProtKB-ARBA"/>
</dbReference>
<organism evidence="3 4">
    <name type="scientific">Cellulomonas shaoxiangyii</name>
    <dbReference type="NCBI Taxonomy" id="2566013"/>
    <lineage>
        <taxon>Bacteria</taxon>
        <taxon>Bacillati</taxon>
        <taxon>Actinomycetota</taxon>
        <taxon>Actinomycetes</taxon>
        <taxon>Micrococcales</taxon>
        <taxon>Cellulomonadaceae</taxon>
        <taxon>Cellulomonas</taxon>
    </lineage>
</organism>
<dbReference type="Proteomes" id="UP000296469">
    <property type="component" value="Chromosome"/>
</dbReference>
<dbReference type="GO" id="GO:0006508">
    <property type="term" value="P:proteolysis"/>
    <property type="evidence" value="ECO:0007669"/>
    <property type="project" value="UniProtKB-KW"/>
</dbReference>
<accession>A0A4P7SGQ0</accession>
<keyword evidence="1" id="KW-1133">Transmembrane helix</keyword>
<feature type="transmembrane region" description="Helical" evidence="1">
    <location>
        <begin position="12"/>
        <end position="35"/>
    </location>
</feature>
<keyword evidence="4" id="KW-1185">Reference proteome</keyword>
<feature type="transmembrane region" description="Helical" evidence="1">
    <location>
        <begin position="55"/>
        <end position="75"/>
    </location>
</feature>
<dbReference type="GO" id="GO:0080120">
    <property type="term" value="P:CAAX-box protein maturation"/>
    <property type="evidence" value="ECO:0007669"/>
    <property type="project" value="UniProtKB-ARBA"/>
</dbReference>
<dbReference type="AlphaFoldDB" id="A0A4P7SGQ0"/>
<evidence type="ECO:0000256" key="1">
    <source>
        <dbReference type="SAM" id="Phobius"/>
    </source>
</evidence>
<dbReference type="InterPro" id="IPR003675">
    <property type="entry name" value="Rce1/LyrA-like_dom"/>
</dbReference>